<keyword evidence="10" id="KW-0479">Metal-binding</keyword>
<comment type="similarity">
    <text evidence="4 18">Belongs to the folylpolyglutamate synthase family.</text>
</comment>
<dbReference type="RefSeq" id="WP_047943579.1">
    <property type="nucleotide sequence ID" value="NZ_JARTLH010000032.1"/>
</dbReference>
<dbReference type="EMBL" id="LDPH01000020">
    <property type="protein sequence ID" value="KLV24497.1"/>
    <property type="molecule type" value="Genomic_DNA"/>
</dbReference>
<feature type="domain" description="Mur ligase C-terminal" evidence="19">
    <location>
        <begin position="300"/>
        <end position="417"/>
    </location>
</feature>
<evidence type="ECO:0000256" key="8">
    <source>
        <dbReference type="ARBA" id="ARBA00019357"/>
    </source>
</evidence>
<keyword evidence="13" id="KW-0460">Magnesium</keyword>
<feature type="domain" description="Mur ligase central" evidence="20">
    <location>
        <begin position="46"/>
        <end position="271"/>
    </location>
</feature>
<dbReference type="OrthoDB" id="9809356at2"/>
<dbReference type="Gene3D" id="3.90.190.20">
    <property type="entry name" value="Mur ligase, C-terminal domain"/>
    <property type="match status" value="1"/>
</dbReference>
<evidence type="ECO:0000256" key="4">
    <source>
        <dbReference type="ARBA" id="ARBA00008276"/>
    </source>
</evidence>
<dbReference type="GO" id="GO:0046872">
    <property type="term" value="F:metal ion binding"/>
    <property type="evidence" value="ECO:0007669"/>
    <property type="project" value="UniProtKB-KW"/>
</dbReference>
<keyword evidence="22" id="KW-1185">Reference proteome</keyword>
<dbReference type="GO" id="GO:0005737">
    <property type="term" value="C:cytoplasm"/>
    <property type="evidence" value="ECO:0007669"/>
    <property type="project" value="TreeGrafter"/>
</dbReference>
<evidence type="ECO:0000256" key="15">
    <source>
        <dbReference type="ARBA" id="ARBA00030592"/>
    </source>
</evidence>
<organism evidence="21 22">
    <name type="scientific">Niallia circulans</name>
    <name type="common">Bacillus circulans</name>
    <dbReference type="NCBI Taxonomy" id="1397"/>
    <lineage>
        <taxon>Bacteria</taxon>
        <taxon>Bacillati</taxon>
        <taxon>Bacillota</taxon>
        <taxon>Bacilli</taxon>
        <taxon>Bacillales</taxon>
        <taxon>Bacillaceae</taxon>
        <taxon>Niallia</taxon>
    </lineage>
</organism>
<evidence type="ECO:0000256" key="13">
    <source>
        <dbReference type="ARBA" id="ARBA00022842"/>
    </source>
</evidence>
<dbReference type="EC" id="6.3.2.17" evidence="7"/>
<comment type="cofactor">
    <cofactor evidence="1">
        <name>Mg(2+)</name>
        <dbReference type="ChEBI" id="CHEBI:18420"/>
    </cofactor>
</comment>
<comment type="caution">
    <text evidence="21">The sequence shown here is derived from an EMBL/GenBank/DDBJ whole genome shotgun (WGS) entry which is preliminary data.</text>
</comment>
<accession>A0A0J1IEW3</accession>
<evidence type="ECO:0000256" key="17">
    <source>
        <dbReference type="ARBA" id="ARBA00049161"/>
    </source>
</evidence>
<dbReference type="EC" id="6.3.2.12" evidence="6"/>
<sequence>MFHNYEEALNWIHSRLRFGIKPGLTRMEMMMEKLNHPEKQIKTVHIGGTNGKGSTVTYLRNILQQAGLTVGTFTSPYIEQFNERISVNGIAISDEEILVLANKLLPIVEEMDQMEIGGPTEFEIITAMSFYYFAYINKIDIVIYEVGLGGRFDSTNIISPLLSIITSIGLDHTAILGDTYEKIAFEKAGIIKTDTPIIAAVKQKGAQKVIVNQANERKAPIYLLDKDFMIDKYHSTPTSESFGLKSIFFKWEDLQITMFGKHQVENASLAVMGAHLLQDTFESINEDSIRKGLFQSKWPGRLEILSEHPFVVVDGAHNEEGIDALVDVLINRYKDKKKHIIFAALSDKKTDKMIAKLDQVATTITFVTFDFPRAASSKTLYEESNHPLKDQNSDWKKAILNQLEKLTADDLFLITGSLYFISEVKEFWKNYQK</sequence>
<reference evidence="21 22" key="1">
    <citation type="submission" date="2015-05" db="EMBL/GenBank/DDBJ databases">
        <title>Whole genome sequence and identification of bacterial endophytes from Costus igneus.</title>
        <authorList>
            <person name="Lee Y.P."/>
            <person name="Gan H.M."/>
            <person name="Eng W."/>
            <person name="Wheatley M.S."/>
            <person name="Caraballo A."/>
            <person name="Polter S."/>
            <person name="Savka M.A."/>
            <person name="Hudson A.O."/>
        </authorList>
    </citation>
    <scope>NUCLEOTIDE SEQUENCE [LARGE SCALE GENOMIC DNA]</scope>
    <source>
        <strain evidence="21 22">RIT379</strain>
    </source>
</reference>
<dbReference type="PROSITE" id="PS01012">
    <property type="entry name" value="FOLYLPOLYGLU_SYNT_2"/>
    <property type="match status" value="1"/>
</dbReference>
<evidence type="ECO:0000256" key="14">
    <source>
        <dbReference type="ARBA" id="ARBA00022909"/>
    </source>
</evidence>
<dbReference type="PANTHER" id="PTHR11136">
    <property type="entry name" value="FOLYLPOLYGLUTAMATE SYNTHASE-RELATED"/>
    <property type="match status" value="1"/>
</dbReference>
<evidence type="ECO:0000256" key="7">
    <source>
        <dbReference type="ARBA" id="ARBA00013025"/>
    </source>
</evidence>
<dbReference type="FunFam" id="3.40.1190.10:FF:000004">
    <property type="entry name" value="Dihydrofolate synthase/folylpolyglutamate synthase"/>
    <property type="match status" value="1"/>
</dbReference>
<dbReference type="GO" id="GO:0046656">
    <property type="term" value="P:folic acid biosynthetic process"/>
    <property type="evidence" value="ECO:0007669"/>
    <property type="project" value="UniProtKB-KW"/>
</dbReference>
<dbReference type="PROSITE" id="PS01011">
    <property type="entry name" value="FOLYLPOLYGLU_SYNT_1"/>
    <property type="match status" value="1"/>
</dbReference>
<evidence type="ECO:0000256" key="18">
    <source>
        <dbReference type="PIRNR" id="PIRNR001563"/>
    </source>
</evidence>
<dbReference type="GO" id="GO:0008841">
    <property type="term" value="F:dihydrofolate synthase activity"/>
    <property type="evidence" value="ECO:0007669"/>
    <property type="project" value="UniProtKB-EC"/>
</dbReference>
<dbReference type="SUPFAM" id="SSF53623">
    <property type="entry name" value="MurD-like peptide ligases, catalytic domain"/>
    <property type="match status" value="1"/>
</dbReference>
<name>A0A0J1IEW3_NIACI</name>
<comment type="catalytic activity">
    <reaction evidence="16">
        <text>(6S)-5,6,7,8-tetrahydrofolyl-(gamma-L-Glu)(n) + L-glutamate + ATP = (6S)-5,6,7,8-tetrahydrofolyl-(gamma-L-Glu)(n+1) + ADP + phosphate + H(+)</text>
        <dbReference type="Rhea" id="RHEA:10580"/>
        <dbReference type="Rhea" id="RHEA-COMP:14738"/>
        <dbReference type="Rhea" id="RHEA-COMP:14740"/>
        <dbReference type="ChEBI" id="CHEBI:15378"/>
        <dbReference type="ChEBI" id="CHEBI:29985"/>
        <dbReference type="ChEBI" id="CHEBI:30616"/>
        <dbReference type="ChEBI" id="CHEBI:43474"/>
        <dbReference type="ChEBI" id="CHEBI:141005"/>
        <dbReference type="ChEBI" id="CHEBI:456216"/>
        <dbReference type="EC" id="6.3.2.17"/>
    </reaction>
</comment>
<dbReference type="Gene3D" id="3.40.1190.10">
    <property type="entry name" value="Mur-like, catalytic domain"/>
    <property type="match status" value="1"/>
</dbReference>
<gene>
    <name evidence="21" type="ORF">ABW02_17575</name>
</gene>
<evidence type="ECO:0000313" key="22">
    <source>
        <dbReference type="Proteomes" id="UP000036045"/>
    </source>
</evidence>
<comment type="catalytic activity">
    <reaction evidence="17">
        <text>7,8-dihydropteroate + L-glutamate + ATP = 7,8-dihydrofolate + ADP + phosphate + H(+)</text>
        <dbReference type="Rhea" id="RHEA:23584"/>
        <dbReference type="ChEBI" id="CHEBI:15378"/>
        <dbReference type="ChEBI" id="CHEBI:17839"/>
        <dbReference type="ChEBI" id="CHEBI:29985"/>
        <dbReference type="ChEBI" id="CHEBI:30616"/>
        <dbReference type="ChEBI" id="CHEBI:43474"/>
        <dbReference type="ChEBI" id="CHEBI:57451"/>
        <dbReference type="ChEBI" id="CHEBI:456216"/>
        <dbReference type="EC" id="6.3.2.12"/>
    </reaction>
</comment>
<evidence type="ECO:0000256" key="12">
    <source>
        <dbReference type="ARBA" id="ARBA00022840"/>
    </source>
</evidence>
<dbReference type="InterPro" id="IPR036615">
    <property type="entry name" value="Mur_ligase_C_dom_sf"/>
</dbReference>
<dbReference type="InterPro" id="IPR036565">
    <property type="entry name" value="Mur-like_cat_sf"/>
</dbReference>
<dbReference type="InterPro" id="IPR004101">
    <property type="entry name" value="Mur_ligase_C"/>
</dbReference>
<dbReference type="InterPro" id="IPR001645">
    <property type="entry name" value="Folylpolyglutamate_synth"/>
</dbReference>
<evidence type="ECO:0000256" key="5">
    <source>
        <dbReference type="ARBA" id="ARBA00011245"/>
    </source>
</evidence>
<comment type="pathway">
    <text evidence="2">Cofactor biosynthesis; tetrahydrofolate biosynthesis; 7,8-dihydrofolate from 2-amino-4-hydroxy-6-hydroxymethyl-7,8-dihydropteridine diphosphate and 4-aminobenzoate: step 2/2.</text>
</comment>
<dbReference type="GO" id="GO:0005524">
    <property type="term" value="F:ATP binding"/>
    <property type="evidence" value="ECO:0007669"/>
    <property type="project" value="UniProtKB-KW"/>
</dbReference>
<keyword evidence="14" id="KW-0289">Folate biosynthesis</keyword>
<keyword evidence="9 18" id="KW-0436">Ligase</keyword>
<evidence type="ECO:0000256" key="9">
    <source>
        <dbReference type="ARBA" id="ARBA00022598"/>
    </source>
</evidence>
<evidence type="ECO:0000259" key="19">
    <source>
        <dbReference type="Pfam" id="PF02875"/>
    </source>
</evidence>
<comment type="pathway">
    <text evidence="3">Cofactor biosynthesis; tetrahydrofolylpolyglutamate biosynthesis.</text>
</comment>
<dbReference type="AlphaFoldDB" id="A0A0J1IEW3"/>
<dbReference type="InterPro" id="IPR018109">
    <property type="entry name" value="Folylpolyglutamate_synth_CS"/>
</dbReference>
<dbReference type="Pfam" id="PF08245">
    <property type="entry name" value="Mur_ligase_M"/>
    <property type="match status" value="1"/>
</dbReference>
<keyword evidence="12 18" id="KW-0067">ATP-binding</keyword>
<evidence type="ECO:0000256" key="6">
    <source>
        <dbReference type="ARBA" id="ARBA00013023"/>
    </source>
</evidence>
<evidence type="ECO:0000256" key="16">
    <source>
        <dbReference type="ARBA" id="ARBA00047493"/>
    </source>
</evidence>
<evidence type="ECO:0000256" key="11">
    <source>
        <dbReference type="ARBA" id="ARBA00022741"/>
    </source>
</evidence>
<evidence type="ECO:0000256" key="1">
    <source>
        <dbReference type="ARBA" id="ARBA00001946"/>
    </source>
</evidence>
<evidence type="ECO:0000313" key="21">
    <source>
        <dbReference type="EMBL" id="KLV24497.1"/>
    </source>
</evidence>
<dbReference type="SUPFAM" id="SSF53244">
    <property type="entry name" value="MurD-like peptide ligases, peptide-binding domain"/>
    <property type="match status" value="1"/>
</dbReference>
<evidence type="ECO:0000256" key="3">
    <source>
        <dbReference type="ARBA" id="ARBA00005150"/>
    </source>
</evidence>
<dbReference type="GO" id="GO:0004326">
    <property type="term" value="F:tetrahydrofolylpolyglutamate synthase activity"/>
    <property type="evidence" value="ECO:0007669"/>
    <property type="project" value="UniProtKB-EC"/>
</dbReference>
<keyword evidence="11 18" id="KW-0547">Nucleotide-binding</keyword>
<evidence type="ECO:0000256" key="2">
    <source>
        <dbReference type="ARBA" id="ARBA00004799"/>
    </source>
</evidence>
<protein>
    <recommendedName>
        <fullName evidence="8">Dihydrofolate synthase/folylpolyglutamate synthase</fullName>
        <ecNumber evidence="6">6.3.2.12</ecNumber>
        <ecNumber evidence="7">6.3.2.17</ecNumber>
    </recommendedName>
    <alternativeName>
        <fullName evidence="15">Tetrahydrofolylpolyglutamate synthase</fullName>
    </alternativeName>
</protein>
<evidence type="ECO:0000259" key="20">
    <source>
        <dbReference type="Pfam" id="PF08245"/>
    </source>
</evidence>
<comment type="subunit">
    <text evidence="5">Monomer.</text>
</comment>
<dbReference type="InterPro" id="IPR013221">
    <property type="entry name" value="Mur_ligase_cen"/>
</dbReference>
<proteinExistence type="inferred from homology"/>
<dbReference type="NCBIfam" id="TIGR01499">
    <property type="entry name" value="folC"/>
    <property type="match status" value="1"/>
</dbReference>
<dbReference type="Proteomes" id="UP000036045">
    <property type="component" value="Unassembled WGS sequence"/>
</dbReference>
<evidence type="ECO:0000256" key="10">
    <source>
        <dbReference type="ARBA" id="ARBA00022723"/>
    </source>
</evidence>
<dbReference type="PIRSF" id="PIRSF001563">
    <property type="entry name" value="Folylpolyglu_synth"/>
    <property type="match status" value="1"/>
</dbReference>
<dbReference type="PANTHER" id="PTHR11136:SF0">
    <property type="entry name" value="DIHYDROFOLATE SYNTHETASE-RELATED"/>
    <property type="match status" value="1"/>
</dbReference>
<dbReference type="PATRIC" id="fig|1397.4.peg.2214"/>
<dbReference type="Pfam" id="PF02875">
    <property type="entry name" value="Mur_ligase_C"/>
    <property type="match status" value="1"/>
</dbReference>